<dbReference type="Proteomes" id="UP000594262">
    <property type="component" value="Unplaced"/>
</dbReference>
<feature type="compositionally biased region" description="Low complexity" evidence="1">
    <location>
        <begin position="166"/>
        <end position="176"/>
    </location>
</feature>
<accession>A0A7M5V9K4</accession>
<evidence type="ECO:0000259" key="2">
    <source>
        <dbReference type="Pfam" id="PF08212"/>
    </source>
</evidence>
<evidence type="ECO:0000313" key="4">
    <source>
        <dbReference type="Proteomes" id="UP000594262"/>
    </source>
</evidence>
<dbReference type="Pfam" id="PF08212">
    <property type="entry name" value="Lipocalin_2"/>
    <property type="match status" value="1"/>
</dbReference>
<evidence type="ECO:0000256" key="1">
    <source>
        <dbReference type="SAM" id="MobiDB-lite"/>
    </source>
</evidence>
<dbReference type="InterPro" id="IPR012674">
    <property type="entry name" value="Calycin"/>
</dbReference>
<reference evidence="3" key="1">
    <citation type="submission" date="2021-01" db="UniProtKB">
        <authorList>
            <consortium name="EnsemblMetazoa"/>
        </authorList>
    </citation>
    <scope>IDENTIFICATION</scope>
</reference>
<dbReference type="CDD" id="cd19438">
    <property type="entry name" value="lipocalin_Blc-like"/>
    <property type="match status" value="1"/>
</dbReference>
<dbReference type="AlphaFoldDB" id="A0A7M5V9K4"/>
<dbReference type="InterPro" id="IPR000566">
    <property type="entry name" value="Lipocln_cytosolic_FA-bd_dom"/>
</dbReference>
<evidence type="ECO:0000313" key="3">
    <source>
        <dbReference type="EnsemblMetazoa" id="CLYHEMP004892.1"/>
    </source>
</evidence>
<dbReference type="EnsemblMetazoa" id="CLYHEMT004892.1">
    <property type="protein sequence ID" value="CLYHEMP004892.1"/>
    <property type="gene ID" value="CLYHEMG004892"/>
</dbReference>
<dbReference type="PANTHER" id="PTHR37437:SF1">
    <property type="entry name" value="LIPOCALIN-RELATED PROTEIN"/>
    <property type="match status" value="1"/>
</dbReference>
<dbReference type="PANTHER" id="PTHR37437">
    <property type="entry name" value="LIPOCALIN-RELATED PROTEIN-RELATED"/>
    <property type="match status" value="1"/>
</dbReference>
<name>A0A7M5V9K4_9CNID</name>
<dbReference type="Gene3D" id="2.40.128.20">
    <property type="match status" value="1"/>
</dbReference>
<proteinExistence type="predicted"/>
<dbReference type="OrthoDB" id="565904at2759"/>
<organism evidence="3 4">
    <name type="scientific">Clytia hemisphaerica</name>
    <dbReference type="NCBI Taxonomy" id="252671"/>
    <lineage>
        <taxon>Eukaryota</taxon>
        <taxon>Metazoa</taxon>
        <taxon>Cnidaria</taxon>
        <taxon>Hydrozoa</taxon>
        <taxon>Hydroidolina</taxon>
        <taxon>Leptothecata</taxon>
        <taxon>Obeliida</taxon>
        <taxon>Clytiidae</taxon>
        <taxon>Clytia</taxon>
    </lineage>
</organism>
<keyword evidence="4" id="KW-1185">Reference proteome</keyword>
<dbReference type="InterPro" id="IPR047202">
    <property type="entry name" value="Lipocalin_Blc-like_dom"/>
</dbReference>
<feature type="region of interest" description="Disordered" evidence="1">
    <location>
        <begin position="157"/>
        <end position="176"/>
    </location>
</feature>
<sequence length="176" mass="20112">RKYIPIRYSSLIQRQTFQRNLCCTTATYTLRDDKSISVLNAGCKTNSAGEVGELKSANGVAVFDPEKPGQLTVGFRTPPKDNNNPNYNVIKLGPKTHGEENLYEYSVISTPSKALMWVLARDPKTFKEKYDKEVREFLDANGFNWFWNRPRETYQGDNCKYPPMPNEETNTPNDST</sequence>
<feature type="domain" description="Lipocalin/cytosolic fatty-acid binding" evidence="2">
    <location>
        <begin position="15"/>
        <end position="136"/>
    </location>
</feature>
<protein>
    <recommendedName>
        <fullName evidence="2">Lipocalin/cytosolic fatty-acid binding domain-containing protein</fullName>
    </recommendedName>
</protein>
<dbReference type="SUPFAM" id="SSF50814">
    <property type="entry name" value="Lipocalins"/>
    <property type="match status" value="1"/>
</dbReference>